<dbReference type="Gene3D" id="3.40.970.10">
    <property type="entry name" value="Ribonuclease H1, N-terminal domain"/>
    <property type="match status" value="1"/>
</dbReference>
<gene>
    <name evidence="2" type="ORF">ARMSODRAFT_1022785</name>
</gene>
<protein>
    <recommendedName>
        <fullName evidence="1">Ribonuclease H1 N-terminal domain-containing protein</fullName>
    </recommendedName>
</protein>
<dbReference type="InterPro" id="IPR009027">
    <property type="entry name" value="Ribosomal_bL9/RNase_H1_N"/>
</dbReference>
<dbReference type="Proteomes" id="UP000218334">
    <property type="component" value="Unassembled WGS sequence"/>
</dbReference>
<evidence type="ECO:0000259" key="1">
    <source>
        <dbReference type="Pfam" id="PF01693"/>
    </source>
</evidence>
<dbReference type="InterPro" id="IPR011320">
    <property type="entry name" value="RNase_H1_N"/>
</dbReference>
<sequence length="144" mass="14648">MADRKLSLASKVSLPVVDNSDVLELAEVLMNTHLTSRQAMFLVSTVHSRVDSSLGASMAVTVPAAAAPVPAPPPPAAATTPPAAAAPAAMAPQVIPLAGGDPYHIPSPNQAGPFYLVTKGKEPGVYAGWNNVSIQVIGVPGAMY</sequence>
<feature type="domain" description="Ribonuclease H1 N-terminal" evidence="1">
    <location>
        <begin position="113"/>
        <end position="144"/>
    </location>
</feature>
<evidence type="ECO:0000313" key="2">
    <source>
        <dbReference type="EMBL" id="PBK64793.1"/>
    </source>
</evidence>
<dbReference type="SUPFAM" id="SSF55658">
    <property type="entry name" value="L9 N-domain-like"/>
    <property type="match status" value="1"/>
</dbReference>
<organism evidence="2 3">
    <name type="scientific">Armillaria solidipes</name>
    <dbReference type="NCBI Taxonomy" id="1076256"/>
    <lineage>
        <taxon>Eukaryota</taxon>
        <taxon>Fungi</taxon>
        <taxon>Dikarya</taxon>
        <taxon>Basidiomycota</taxon>
        <taxon>Agaricomycotina</taxon>
        <taxon>Agaricomycetes</taxon>
        <taxon>Agaricomycetidae</taxon>
        <taxon>Agaricales</taxon>
        <taxon>Marasmiineae</taxon>
        <taxon>Physalacriaceae</taxon>
        <taxon>Armillaria</taxon>
    </lineage>
</organism>
<evidence type="ECO:0000313" key="3">
    <source>
        <dbReference type="Proteomes" id="UP000218334"/>
    </source>
</evidence>
<keyword evidence="3" id="KW-1185">Reference proteome</keyword>
<name>A0A2H3BLP6_9AGAR</name>
<dbReference type="EMBL" id="KZ293449">
    <property type="protein sequence ID" value="PBK64793.1"/>
    <property type="molecule type" value="Genomic_DNA"/>
</dbReference>
<dbReference type="AlphaFoldDB" id="A0A2H3BLP6"/>
<reference evidence="3" key="1">
    <citation type="journal article" date="2017" name="Nat. Ecol. Evol.">
        <title>Genome expansion and lineage-specific genetic innovations in the forest pathogenic fungi Armillaria.</title>
        <authorList>
            <person name="Sipos G."/>
            <person name="Prasanna A.N."/>
            <person name="Walter M.C."/>
            <person name="O'Connor E."/>
            <person name="Balint B."/>
            <person name="Krizsan K."/>
            <person name="Kiss B."/>
            <person name="Hess J."/>
            <person name="Varga T."/>
            <person name="Slot J."/>
            <person name="Riley R."/>
            <person name="Boka B."/>
            <person name="Rigling D."/>
            <person name="Barry K."/>
            <person name="Lee J."/>
            <person name="Mihaltcheva S."/>
            <person name="LaButti K."/>
            <person name="Lipzen A."/>
            <person name="Waldron R."/>
            <person name="Moloney N.M."/>
            <person name="Sperisen C."/>
            <person name="Kredics L."/>
            <person name="Vagvoelgyi C."/>
            <person name="Patrignani A."/>
            <person name="Fitzpatrick D."/>
            <person name="Nagy I."/>
            <person name="Doyle S."/>
            <person name="Anderson J.B."/>
            <person name="Grigoriev I.V."/>
            <person name="Gueldener U."/>
            <person name="Muensterkoetter M."/>
            <person name="Nagy L.G."/>
        </authorList>
    </citation>
    <scope>NUCLEOTIDE SEQUENCE [LARGE SCALE GENOMIC DNA]</scope>
    <source>
        <strain evidence="3">28-4</strain>
    </source>
</reference>
<accession>A0A2H3BLP6</accession>
<dbReference type="Pfam" id="PF01693">
    <property type="entry name" value="Cauli_VI"/>
    <property type="match status" value="1"/>
</dbReference>
<proteinExistence type="predicted"/>
<dbReference type="InterPro" id="IPR037056">
    <property type="entry name" value="RNase_H1_N_sf"/>
</dbReference>